<protein>
    <submittedName>
        <fullName evidence="1">Uncharacterized protein</fullName>
    </submittedName>
</protein>
<sequence length="64" mass="6774">LGHGIYEAGVVKRPVRGFCGRRFRTFPSPSASVDLPISAAAVAKVLAVFRIFLEPEAEGDSGSL</sequence>
<organism evidence="1">
    <name type="scientific">marine sediment metagenome</name>
    <dbReference type="NCBI Taxonomy" id="412755"/>
    <lineage>
        <taxon>unclassified sequences</taxon>
        <taxon>metagenomes</taxon>
        <taxon>ecological metagenomes</taxon>
    </lineage>
</organism>
<feature type="non-terminal residue" evidence="1">
    <location>
        <position position="1"/>
    </location>
</feature>
<evidence type="ECO:0000313" key="1">
    <source>
        <dbReference type="EMBL" id="GAG48663.1"/>
    </source>
</evidence>
<dbReference type="AlphaFoldDB" id="X0YJA8"/>
<gene>
    <name evidence="1" type="ORF">S01H1_85249</name>
</gene>
<proteinExistence type="predicted"/>
<name>X0YJA8_9ZZZZ</name>
<comment type="caution">
    <text evidence="1">The sequence shown here is derived from an EMBL/GenBank/DDBJ whole genome shotgun (WGS) entry which is preliminary data.</text>
</comment>
<dbReference type="EMBL" id="BARS01058469">
    <property type="protein sequence ID" value="GAG48663.1"/>
    <property type="molecule type" value="Genomic_DNA"/>
</dbReference>
<accession>X0YJA8</accession>
<reference evidence="1" key="1">
    <citation type="journal article" date="2014" name="Front. Microbiol.">
        <title>High frequency of phylogenetically diverse reductive dehalogenase-homologous genes in deep subseafloor sedimentary metagenomes.</title>
        <authorList>
            <person name="Kawai M."/>
            <person name="Futagami T."/>
            <person name="Toyoda A."/>
            <person name="Takaki Y."/>
            <person name="Nishi S."/>
            <person name="Hori S."/>
            <person name="Arai W."/>
            <person name="Tsubouchi T."/>
            <person name="Morono Y."/>
            <person name="Uchiyama I."/>
            <person name="Ito T."/>
            <person name="Fujiyama A."/>
            <person name="Inagaki F."/>
            <person name="Takami H."/>
        </authorList>
    </citation>
    <scope>NUCLEOTIDE SEQUENCE</scope>
    <source>
        <strain evidence="1">Expedition CK06-06</strain>
    </source>
</reference>